<dbReference type="InterPro" id="IPR053041">
    <property type="entry name" value="Transglut-like_Superfamily_Mod"/>
</dbReference>
<dbReference type="AlphaFoldDB" id="A0A210QAS7"/>
<reference evidence="2 3" key="1">
    <citation type="journal article" date="2017" name="Nat. Ecol. Evol.">
        <title>Scallop genome provides insights into evolution of bilaterian karyotype and development.</title>
        <authorList>
            <person name="Wang S."/>
            <person name="Zhang J."/>
            <person name="Jiao W."/>
            <person name="Li J."/>
            <person name="Xun X."/>
            <person name="Sun Y."/>
            <person name="Guo X."/>
            <person name="Huan P."/>
            <person name="Dong B."/>
            <person name="Zhang L."/>
            <person name="Hu X."/>
            <person name="Sun X."/>
            <person name="Wang J."/>
            <person name="Zhao C."/>
            <person name="Wang Y."/>
            <person name="Wang D."/>
            <person name="Huang X."/>
            <person name="Wang R."/>
            <person name="Lv J."/>
            <person name="Li Y."/>
            <person name="Zhang Z."/>
            <person name="Liu B."/>
            <person name="Lu W."/>
            <person name="Hui Y."/>
            <person name="Liang J."/>
            <person name="Zhou Z."/>
            <person name="Hou R."/>
            <person name="Li X."/>
            <person name="Liu Y."/>
            <person name="Li H."/>
            <person name="Ning X."/>
            <person name="Lin Y."/>
            <person name="Zhao L."/>
            <person name="Xing Q."/>
            <person name="Dou J."/>
            <person name="Li Y."/>
            <person name="Mao J."/>
            <person name="Guo H."/>
            <person name="Dou H."/>
            <person name="Li T."/>
            <person name="Mu C."/>
            <person name="Jiang W."/>
            <person name="Fu Q."/>
            <person name="Fu X."/>
            <person name="Miao Y."/>
            <person name="Liu J."/>
            <person name="Yu Q."/>
            <person name="Li R."/>
            <person name="Liao H."/>
            <person name="Li X."/>
            <person name="Kong Y."/>
            <person name="Jiang Z."/>
            <person name="Chourrout D."/>
            <person name="Li R."/>
            <person name="Bao Z."/>
        </authorList>
    </citation>
    <scope>NUCLEOTIDE SEQUENCE [LARGE SCALE GENOMIC DNA]</scope>
    <source>
        <strain evidence="2 3">PY_sf001</strain>
    </source>
</reference>
<organism evidence="2 3">
    <name type="scientific">Mizuhopecten yessoensis</name>
    <name type="common">Japanese scallop</name>
    <name type="synonym">Patinopecten yessoensis</name>
    <dbReference type="NCBI Taxonomy" id="6573"/>
    <lineage>
        <taxon>Eukaryota</taxon>
        <taxon>Metazoa</taxon>
        <taxon>Spiralia</taxon>
        <taxon>Lophotrochozoa</taxon>
        <taxon>Mollusca</taxon>
        <taxon>Bivalvia</taxon>
        <taxon>Autobranchia</taxon>
        <taxon>Pteriomorphia</taxon>
        <taxon>Pectinida</taxon>
        <taxon>Pectinoidea</taxon>
        <taxon>Pectinidae</taxon>
        <taxon>Mizuhopecten</taxon>
    </lineage>
</organism>
<feature type="domain" description="KY-like immunoglobulin-like" evidence="1">
    <location>
        <begin position="266"/>
        <end position="395"/>
    </location>
</feature>
<dbReference type="PANTHER" id="PTHR47020">
    <property type="entry name" value="HILLARIN"/>
    <property type="match status" value="1"/>
</dbReference>
<evidence type="ECO:0000313" key="3">
    <source>
        <dbReference type="Proteomes" id="UP000242188"/>
    </source>
</evidence>
<dbReference type="Pfam" id="PF23265">
    <property type="entry name" value="Ig-like_KY"/>
    <property type="match status" value="1"/>
</dbReference>
<dbReference type="PANTHER" id="PTHR47020:SF1">
    <property type="entry name" value="HILLARIN"/>
    <property type="match status" value="1"/>
</dbReference>
<sequence length="727" mass="82856">MGNGSSLKIKLLPFKPAPPEKDTLNPIQYATYKFSRKCELSETHHMYVIDKTPLETLPPPHVPHTRKSEIFDLLMYKHIDERAMKVPSDLQKGSMANLVSYLVEPCTDDLGRIRSIYTWLTSQNLNQIKMPLPPIREGCVPYYLSRLKNKKGNYAQLLSLMCRHAKLSCVVVHGCLKGSTYTIGQLVKDNKDILYGEWNAVLVDNVWRLVNAYWGACAVSGDVNQNESAKFCVDEAFFLPDPEQLIYSHFPEESKWQLLETKVSIKQFEKKAYLKERFFELEMRALSHQKCEIVTDNGEIEILFGLPQEKAHEFEFMCLLFSMVDDKWKHIKEKTSQHDFVYYPNDSSVAVRCRFPKIGEYKLEIVGKDSRKKDPGYDFDWVAIYKIKVNGIPEGNTSFPKCCAAGWGPGKTLKESGLDATTDPNAIVFSEGGYVEVSFEKLNRAAAGLNISYKIVGMNKALDDVPMEEEGIQEDDEEYTIEASAPPGEESALCIFAHIDDPSYGTITKNICNYLVISSEVEVVDDSLFRDIEEVRKQLESAIEEKKLEPLENSVDLVETKKYERYMPQEMRMAKDLIARLRKIQELLHAVMALEQPTIAEIRSFSSPLPEIHNVMKATLLLLGNFEDETKQWKNVQAIIGRTGKESLKRRINEFDINTLPLDVALGAKKMIGKTDLADIKTTSQGAATFYVWVGTYTAINMIDVAKMLKVPLFEMKKEKKRKETFI</sequence>
<gene>
    <name evidence="2" type="ORF">KP79_PYT01505</name>
</gene>
<name>A0A210QAS7_MIZYE</name>
<keyword evidence="3" id="KW-1185">Reference proteome</keyword>
<dbReference type="OrthoDB" id="6129702at2759"/>
<proteinExistence type="predicted"/>
<accession>A0A210QAS7</accession>
<protein>
    <submittedName>
        <fullName evidence="2">Kyphoscoliosis peptidase</fullName>
    </submittedName>
</protein>
<dbReference type="InterPro" id="IPR056564">
    <property type="entry name" value="Ig-like_KY"/>
</dbReference>
<dbReference type="Proteomes" id="UP000242188">
    <property type="component" value="Unassembled WGS sequence"/>
</dbReference>
<dbReference type="InterPro" id="IPR038765">
    <property type="entry name" value="Papain-like_cys_pep_sf"/>
</dbReference>
<dbReference type="EMBL" id="NEDP02004378">
    <property type="protein sequence ID" value="OWF45838.1"/>
    <property type="molecule type" value="Genomic_DNA"/>
</dbReference>
<dbReference type="SUPFAM" id="SSF54001">
    <property type="entry name" value="Cysteine proteinases"/>
    <property type="match status" value="1"/>
</dbReference>
<evidence type="ECO:0000259" key="1">
    <source>
        <dbReference type="Pfam" id="PF23265"/>
    </source>
</evidence>
<comment type="caution">
    <text evidence="2">The sequence shown here is derived from an EMBL/GenBank/DDBJ whole genome shotgun (WGS) entry which is preliminary data.</text>
</comment>
<evidence type="ECO:0000313" key="2">
    <source>
        <dbReference type="EMBL" id="OWF45838.1"/>
    </source>
</evidence>
<dbReference type="Gene3D" id="1.20.920.20">
    <property type="match status" value="1"/>
</dbReference>